<dbReference type="EMBL" id="JAODUP010000248">
    <property type="protein sequence ID" value="KAK2155129.1"/>
    <property type="molecule type" value="Genomic_DNA"/>
</dbReference>
<comment type="caution">
    <text evidence="6">The sequence shown here is derived from an EMBL/GenBank/DDBJ whole genome shotgun (WGS) entry which is preliminary data.</text>
</comment>
<dbReference type="PANTHER" id="PTHR12862">
    <property type="entry name" value="BADF TYPE ATPASE DOMAIN-CONTAINING PROTEIN"/>
    <property type="match status" value="1"/>
</dbReference>
<dbReference type="InterPro" id="IPR043129">
    <property type="entry name" value="ATPase_NBD"/>
</dbReference>
<dbReference type="PANTHER" id="PTHR12862:SF0">
    <property type="entry name" value="N-ACETYL-D-GLUCOSAMINE KINASE"/>
    <property type="match status" value="1"/>
</dbReference>
<evidence type="ECO:0000256" key="1">
    <source>
        <dbReference type="ARBA" id="ARBA00006198"/>
    </source>
</evidence>
<dbReference type="SUPFAM" id="SSF53067">
    <property type="entry name" value="Actin-like ATPase domain"/>
    <property type="match status" value="2"/>
</dbReference>
<gene>
    <name evidence="6" type="ORF">LSH36_248g03060</name>
</gene>
<name>A0AAD9JL83_9ANNE</name>
<dbReference type="InterPro" id="IPR002731">
    <property type="entry name" value="ATPase_BadF"/>
</dbReference>
<dbReference type="GO" id="GO:0045127">
    <property type="term" value="F:N-acetylglucosamine kinase activity"/>
    <property type="evidence" value="ECO:0007669"/>
    <property type="project" value="UniProtKB-EC"/>
</dbReference>
<reference evidence="6" key="1">
    <citation type="journal article" date="2023" name="Mol. Biol. Evol.">
        <title>Third-Generation Sequencing Reveals the Adaptive Role of the Epigenome in Three Deep-Sea Polychaetes.</title>
        <authorList>
            <person name="Perez M."/>
            <person name="Aroh O."/>
            <person name="Sun Y."/>
            <person name="Lan Y."/>
            <person name="Juniper S.K."/>
            <person name="Young C.R."/>
            <person name="Angers B."/>
            <person name="Qian P.Y."/>
        </authorList>
    </citation>
    <scope>NUCLEOTIDE SEQUENCE</scope>
    <source>
        <strain evidence="6">P08H-3</strain>
    </source>
</reference>
<evidence type="ECO:0000256" key="2">
    <source>
        <dbReference type="ARBA" id="ARBA00012122"/>
    </source>
</evidence>
<evidence type="ECO:0000313" key="6">
    <source>
        <dbReference type="EMBL" id="KAK2155129.1"/>
    </source>
</evidence>
<organism evidence="6 7">
    <name type="scientific">Paralvinella palmiformis</name>
    <dbReference type="NCBI Taxonomy" id="53620"/>
    <lineage>
        <taxon>Eukaryota</taxon>
        <taxon>Metazoa</taxon>
        <taxon>Spiralia</taxon>
        <taxon>Lophotrochozoa</taxon>
        <taxon>Annelida</taxon>
        <taxon>Polychaeta</taxon>
        <taxon>Sedentaria</taxon>
        <taxon>Canalipalpata</taxon>
        <taxon>Terebellida</taxon>
        <taxon>Terebelliformia</taxon>
        <taxon>Alvinellidae</taxon>
        <taxon>Paralvinella</taxon>
    </lineage>
</organism>
<sequence>MTDANMKYFGGIEGGATQTTMVLLDGGGKLLSETVGPCTNHWLVGMDECLKRLSDLMLDCKQKAGITTIQPITSVGLTLSGGDSEEARNKIRNGLLEQYPGLSQEYDVYCDTVGAIATACENGGMSIISGTGSNCQLLNPDGKLYRCGGWGHMMGDEGGAFWISQYCVKKMYDKEDNFDPCPHDMHFLKQAMEKHFGTSDRMAMLEHLYTKFDKSFFAGLCKEIARGALEEKDPLCIQAFHAAGYALARHVIALSPKIDKKLLDEPGGLHIVCVGSVWKSWELLQPGFKDGMSTGLKQTPIVTQVTLLQLQKSAAYGAAYLGAKCVGYRLPMDFKAGAKIFANIKI</sequence>
<dbReference type="CDD" id="cd24078">
    <property type="entry name" value="ASKHA_NBD_NAGK_meta"/>
    <property type="match status" value="1"/>
</dbReference>
<feature type="domain" description="ATPase BadF/BadG/BcrA/BcrD type" evidence="5">
    <location>
        <begin position="11"/>
        <end position="281"/>
    </location>
</feature>
<dbReference type="Proteomes" id="UP001208570">
    <property type="component" value="Unassembled WGS sequence"/>
</dbReference>
<evidence type="ECO:0000313" key="7">
    <source>
        <dbReference type="Proteomes" id="UP001208570"/>
    </source>
</evidence>
<protein>
    <recommendedName>
        <fullName evidence="3">N-acetyl-D-glucosamine kinase</fullName>
        <ecNumber evidence="2">2.7.1.59</ecNumber>
    </recommendedName>
    <alternativeName>
        <fullName evidence="4">GlcNAc kinase</fullName>
    </alternativeName>
</protein>
<evidence type="ECO:0000256" key="4">
    <source>
        <dbReference type="ARBA" id="ARBA00031123"/>
    </source>
</evidence>
<comment type="similarity">
    <text evidence="1">Belongs to the eukaryotic-type N-acetylglucosamine kinase family.</text>
</comment>
<evidence type="ECO:0000256" key="3">
    <source>
        <dbReference type="ARBA" id="ARBA00014974"/>
    </source>
</evidence>
<keyword evidence="7" id="KW-1185">Reference proteome</keyword>
<dbReference type="InterPro" id="IPR039758">
    <property type="entry name" value="NAGK-like"/>
</dbReference>
<dbReference type="Pfam" id="PF01869">
    <property type="entry name" value="BcrAD_BadFG"/>
    <property type="match status" value="1"/>
</dbReference>
<dbReference type="EC" id="2.7.1.59" evidence="2"/>
<proteinExistence type="inferred from homology"/>
<evidence type="ECO:0000259" key="5">
    <source>
        <dbReference type="Pfam" id="PF01869"/>
    </source>
</evidence>
<dbReference type="AlphaFoldDB" id="A0AAD9JL83"/>
<dbReference type="Gene3D" id="3.30.420.40">
    <property type="match status" value="1"/>
</dbReference>
<accession>A0AAD9JL83</accession>